<dbReference type="EMBL" id="JAPFFI010000024">
    <property type="protein sequence ID" value="KAJ6313432.1"/>
    <property type="molecule type" value="Genomic_DNA"/>
</dbReference>
<accession>A0ABQ8ZZB2</accession>
<proteinExistence type="predicted"/>
<reference evidence="1" key="2">
    <citation type="journal article" date="2023" name="Int. J. Mol. Sci.">
        <title>De Novo Assembly and Annotation of 11 Diverse Shrub Willow (Salix) Genomes Reveals Novel Gene Organization in Sex-Linked Regions.</title>
        <authorList>
            <person name="Hyden B."/>
            <person name="Feng K."/>
            <person name="Yates T.B."/>
            <person name="Jawdy S."/>
            <person name="Cereghino C."/>
            <person name="Smart L.B."/>
            <person name="Muchero W."/>
        </authorList>
    </citation>
    <scope>NUCLEOTIDE SEQUENCE</scope>
    <source>
        <tissue evidence="1">Shoot tip</tissue>
    </source>
</reference>
<dbReference type="Proteomes" id="UP001141253">
    <property type="component" value="Chromosome 10"/>
</dbReference>
<gene>
    <name evidence="1" type="ORF">OIU77_014855</name>
</gene>
<organism evidence="1 2">
    <name type="scientific">Salix suchowensis</name>
    <dbReference type="NCBI Taxonomy" id="1278906"/>
    <lineage>
        <taxon>Eukaryota</taxon>
        <taxon>Viridiplantae</taxon>
        <taxon>Streptophyta</taxon>
        <taxon>Embryophyta</taxon>
        <taxon>Tracheophyta</taxon>
        <taxon>Spermatophyta</taxon>
        <taxon>Magnoliopsida</taxon>
        <taxon>eudicotyledons</taxon>
        <taxon>Gunneridae</taxon>
        <taxon>Pentapetalae</taxon>
        <taxon>rosids</taxon>
        <taxon>fabids</taxon>
        <taxon>Malpighiales</taxon>
        <taxon>Salicaceae</taxon>
        <taxon>Saliceae</taxon>
        <taxon>Salix</taxon>
    </lineage>
</organism>
<protein>
    <submittedName>
        <fullName evidence="1">Uncharacterized protein</fullName>
    </submittedName>
</protein>
<comment type="caution">
    <text evidence="1">The sequence shown here is derived from an EMBL/GenBank/DDBJ whole genome shotgun (WGS) entry which is preliminary data.</text>
</comment>
<reference evidence="1" key="1">
    <citation type="submission" date="2022-10" db="EMBL/GenBank/DDBJ databases">
        <authorList>
            <person name="Hyden B.L."/>
            <person name="Feng K."/>
            <person name="Yates T."/>
            <person name="Jawdy S."/>
            <person name="Smart L.B."/>
            <person name="Muchero W."/>
        </authorList>
    </citation>
    <scope>NUCLEOTIDE SEQUENCE</scope>
    <source>
        <tissue evidence="1">Shoot tip</tissue>
    </source>
</reference>
<evidence type="ECO:0000313" key="2">
    <source>
        <dbReference type="Proteomes" id="UP001141253"/>
    </source>
</evidence>
<sequence length="114" mass="11460">MSIEGENNAGYFVGHLISSTSSLRLVNCLSKLAGGGGGGGSGKDPPPIVTLAAAAVVALSCIRAGAAAAAVGNRPCMGVYFALRGYLVILLPSRYPNKGLGMYRQGVLVCFGTA</sequence>
<keyword evidence="2" id="KW-1185">Reference proteome</keyword>
<evidence type="ECO:0000313" key="1">
    <source>
        <dbReference type="EMBL" id="KAJ6313432.1"/>
    </source>
</evidence>
<name>A0ABQ8ZZB2_9ROSI</name>